<feature type="region of interest" description="Disordered" evidence="3">
    <location>
        <begin position="55"/>
        <end position="131"/>
    </location>
</feature>
<evidence type="ECO:0000256" key="1">
    <source>
        <dbReference type="ARBA" id="ARBA00004123"/>
    </source>
</evidence>
<dbReference type="PANTHER" id="PTHR37534">
    <property type="entry name" value="TRANSCRIPTIONAL ACTIVATOR PROTEIN UGA3"/>
    <property type="match status" value="1"/>
</dbReference>
<feature type="compositionally biased region" description="Polar residues" evidence="3">
    <location>
        <begin position="151"/>
        <end position="197"/>
    </location>
</feature>
<dbReference type="GO" id="GO:0000981">
    <property type="term" value="F:DNA-binding transcription factor activity, RNA polymerase II-specific"/>
    <property type="evidence" value="ECO:0007669"/>
    <property type="project" value="InterPro"/>
</dbReference>
<dbReference type="PANTHER" id="PTHR37534:SF46">
    <property type="entry name" value="ZN(II)2CYS6 TRANSCRIPTION FACTOR (EUROFUNG)"/>
    <property type="match status" value="1"/>
</dbReference>
<evidence type="ECO:0000313" key="5">
    <source>
        <dbReference type="EMBL" id="KAH7234221.1"/>
    </source>
</evidence>
<dbReference type="SMART" id="SM00066">
    <property type="entry name" value="GAL4"/>
    <property type="match status" value="1"/>
</dbReference>
<dbReference type="GO" id="GO:0005634">
    <property type="term" value="C:nucleus"/>
    <property type="evidence" value="ECO:0007669"/>
    <property type="project" value="UniProtKB-SubCell"/>
</dbReference>
<dbReference type="Proteomes" id="UP000736672">
    <property type="component" value="Unassembled WGS sequence"/>
</dbReference>
<dbReference type="CDD" id="cd00067">
    <property type="entry name" value="GAL4"/>
    <property type="match status" value="1"/>
</dbReference>
<dbReference type="OrthoDB" id="5419315at2759"/>
<dbReference type="Gene3D" id="4.10.240.10">
    <property type="entry name" value="Zn(2)-C6 fungal-type DNA-binding domain"/>
    <property type="match status" value="1"/>
</dbReference>
<dbReference type="InterPro" id="IPR036864">
    <property type="entry name" value="Zn2-C6_fun-type_DNA-bd_sf"/>
</dbReference>
<reference evidence="5" key="1">
    <citation type="journal article" date="2021" name="Nat. Commun.">
        <title>Genetic determinants of endophytism in the Arabidopsis root mycobiome.</title>
        <authorList>
            <person name="Mesny F."/>
            <person name="Miyauchi S."/>
            <person name="Thiergart T."/>
            <person name="Pickel B."/>
            <person name="Atanasova L."/>
            <person name="Karlsson M."/>
            <person name="Huettel B."/>
            <person name="Barry K.W."/>
            <person name="Haridas S."/>
            <person name="Chen C."/>
            <person name="Bauer D."/>
            <person name="Andreopoulos W."/>
            <person name="Pangilinan J."/>
            <person name="LaButti K."/>
            <person name="Riley R."/>
            <person name="Lipzen A."/>
            <person name="Clum A."/>
            <person name="Drula E."/>
            <person name="Henrissat B."/>
            <person name="Kohler A."/>
            <person name="Grigoriev I.V."/>
            <person name="Martin F.M."/>
            <person name="Hacquard S."/>
        </authorList>
    </citation>
    <scope>NUCLEOTIDE SEQUENCE</scope>
    <source>
        <strain evidence="5">FSSC 5 MPI-SDFR-AT-0091</strain>
    </source>
</reference>
<dbReference type="PROSITE" id="PS00463">
    <property type="entry name" value="ZN2_CY6_FUNGAL_1"/>
    <property type="match status" value="1"/>
</dbReference>
<dbReference type="PROSITE" id="PS50048">
    <property type="entry name" value="ZN2_CY6_FUNGAL_2"/>
    <property type="match status" value="1"/>
</dbReference>
<dbReference type="Pfam" id="PF00172">
    <property type="entry name" value="Zn_clus"/>
    <property type="match status" value="1"/>
</dbReference>
<dbReference type="EMBL" id="JAGTJS010000026">
    <property type="protein sequence ID" value="KAH7234221.1"/>
    <property type="molecule type" value="Genomic_DNA"/>
</dbReference>
<evidence type="ECO:0000256" key="3">
    <source>
        <dbReference type="SAM" id="MobiDB-lite"/>
    </source>
</evidence>
<proteinExistence type="predicted"/>
<feature type="domain" description="Zn(2)-C6 fungal-type" evidence="4">
    <location>
        <begin position="9"/>
        <end position="37"/>
    </location>
</feature>
<comment type="subcellular location">
    <subcellularLocation>
        <location evidence="1">Nucleus</location>
    </subcellularLocation>
</comment>
<accession>A0A9P9JUX1</accession>
<keyword evidence="6" id="KW-1185">Reference proteome</keyword>
<organism evidence="5 6">
    <name type="scientific">Fusarium solani</name>
    <name type="common">Filamentous fungus</name>
    <dbReference type="NCBI Taxonomy" id="169388"/>
    <lineage>
        <taxon>Eukaryota</taxon>
        <taxon>Fungi</taxon>
        <taxon>Dikarya</taxon>
        <taxon>Ascomycota</taxon>
        <taxon>Pezizomycotina</taxon>
        <taxon>Sordariomycetes</taxon>
        <taxon>Hypocreomycetidae</taxon>
        <taxon>Hypocreales</taxon>
        <taxon>Nectriaceae</taxon>
        <taxon>Fusarium</taxon>
        <taxon>Fusarium solani species complex</taxon>
    </lineage>
</organism>
<gene>
    <name evidence="5" type="ORF">B0J15DRAFT_504531</name>
</gene>
<dbReference type="AlphaFoldDB" id="A0A9P9JUX1"/>
<evidence type="ECO:0000259" key="4">
    <source>
        <dbReference type="PROSITE" id="PS50048"/>
    </source>
</evidence>
<sequence length="673" mass="74191">MGTKRSRSGCWTCRKRHQKCDETKPACLNCRIRGAECGGYGIRLAEFTVRGDGQMVSRVTRGGPRQAKDQDCNPNKRPKRRESEAGDVGCASNATQDISHGSTPINDSSVPSSSPELDSNSPPPPSPKASLESNLMVVRDEDLAQIADHTSVPSHHSITNLSPAQSDGNQINPDAQESPTGAHQVTQDAEAPWQSQGDPDPYDDVVLDLSGDGSHIPSLDLEAVIGSLAVHVDPLDHFIDDAVLDFGLNPMEDGQEEGELEVNDTDEPQTADQILSRFSGSSSLPPSPSDPFEQYLFCHYMENLSMCLYPIRPDLNPYREIYGALAARSSPLRSTIMFASAFHLANLGRLPKFAIQPYRQAMREAFRKALAAEDDIEGLAATALLSVVFDVIGTGLDAWSSKLVGCRRLLESAILRSNGTVGASVQCMIVQYNWAAVMSRTLLRDVKPKDVIDELSTVVRASDLQLADDESSQGAKSQSLWWHNLPDHTMHLMLREATDLASQIHHLKSSCSPVDDILQLMPQVGDLVECLKNWDPDVSMVDLEYADSVDHFNAIWQQGMLCFVYHEIYALKSEDMRIQRCVDAAIEPLKKLSWLQACLFPLFMLSVHAQTHEARSAAENALTKMHSSLAFQTPFSMLLSLKNIWEFSDSHGAGNSKWRDLVKNLSIELNILL</sequence>
<comment type="caution">
    <text evidence="5">The sequence shown here is derived from an EMBL/GenBank/DDBJ whole genome shotgun (WGS) entry which is preliminary data.</text>
</comment>
<dbReference type="InterPro" id="IPR001138">
    <property type="entry name" value="Zn2Cys6_DnaBD"/>
</dbReference>
<dbReference type="InterPro" id="IPR021858">
    <property type="entry name" value="Fun_TF"/>
</dbReference>
<feature type="compositionally biased region" description="Low complexity" evidence="3">
    <location>
        <begin position="102"/>
        <end position="120"/>
    </location>
</feature>
<feature type="region of interest" description="Disordered" evidence="3">
    <location>
        <begin position="151"/>
        <end position="207"/>
    </location>
</feature>
<evidence type="ECO:0000256" key="2">
    <source>
        <dbReference type="ARBA" id="ARBA00023242"/>
    </source>
</evidence>
<dbReference type="Pfam" id="PF11951">
    <property type="entry name" value="Fungal_trans_2"/>
    <property type="match status" value="1"/>
</dbReference>
<dbReference type="SUPFAM" id="SSF57701">
    <property type="entry name" value="Zn2/Cys6 DNA-binding domain"/>
    <property type="match status" value="1"/>
</dbReference>
<keyword evidence="2" id="KW-0539">Nucleus</keyword>
<feature type="compositionally biased region" description="Polar residues" evidence="3">
    <location>
        <begin position="92"/>
        <end position="101"/>
    </location>
</feature>
<dbReference type="GO" id="GO:0008270">
    <property type="term" value="F:zinc ion binding"/>
    <property type="evidence" value="ECO:0007669"/>
    <property type="project" value="InterPro"/>
</dbReference>
<evidence type="ECO:0000313" key="6">
    <source>
        <dbReference type="Proteomes" id="UP000736672"/>
    </source>
</evidence>
<name>A0A9P9JUX1_FUSSL</name>
<protein>
    <submittedName>
        <fullName evidence="5">Fungal-specific transcription factor domain-containing protein</fullName>
    </submittedName>
</protein>